<keyword evidence="4" id="KW-1185">Reference proteome</keyword>
<dbReference type="EMBL" id="BOOU01000092">
    <property type="protein sequence ID" value="GII81261.1"/>
    <property type="molecule type" value="Genomic_DNA"/>
</dbReference>
<proteinExistence type="predicted"/>
<organism evidence="3 4">
    <name type="scientific">Sphaerisporangium rufum</name>
    <dbReference type="NCBI Taxonomy" id="1381558"/>
    <lineage>
        <taxon>Bacteria</taxon>
        <taxon>Bacillati</taxon>
        <taxon>Actinomycetota</taxon>
        <taxon>Actinomycetes</taxon>
        <taxon>Streptosporangiales</taxon>
        <taxon>Streptosporangiaceae</taxon>
        <taxon>Sphaerisporangium</taxon>
    </lineage>
</organism>
<comment type="caution">
    <text evidence="3">The sequence shown here is derived from an EMBL/GenBank/DDBJ whole genome shotgun (WGS) entry which is preliminary data.</text>
</comment>
<evidence type="ECO:0000256" key="2">
    <source>
        <dbReference type="SAM" id="SignalP"/>
    </source>
</evidence>
<feature type="signal peptide" evidence="2">
    <location>
        <begin position="1"/>
        <end position="22"/>
    </location>
</feature>
<keyword evidence="2" id="KW-0732">Signal</keyword>
<dbReference type="PROSITE" id="PS51257">
    <property type="entry name" value="PROKAR_LIPOPROTEIN"/>
    <property type="match status" value="1"/>
</dbReference>
<feature type="compositionally biased region" description="Low complexity" evidence="1">
    <location>
        <begin position="34"/>
        <end position="49"/>
    </location>
</feature>
<gene>
    <name evidence="3" type="ORF">Sru01_62430</name>
</gene>
<evidence type="ECO:0000313" key="3">
    <source>
        <dbReference type="EMBL" id="GII81261.1"/>
    </source>
</evidence>
<accession>A0A919R7U1</accession>
<reference evidence="3" key="1">
    <citation type="submission" date="2021-01" db="EMBL/GenBank/DDBJ databases">
        <title>Whole genome shotgun sequence of Sphaerisporangium rufum NBRC 109079.</title>
        <authorList>
            <person name="Komaki H."/>
            <person name="Tamura T."/>
        </authorList>
    </citation>
    <scope>NUCLEOTIDE SEQUENCE</scope>
    <source>
        <strain evidence="3">NBRC 109079</strain>
    </source>
</reference>
<protein>
    <submittedName>
        <fullName evidence="3">Uncharacterized protein</fullName>
    </submittedName>
</protein>
<feature type="chain" id="PRO_5036812254" evidence="2">
    <location>
        <begin position="23"/>
        <end position="152"/>
    </location>
</feature>
<evidence type="ECO:0000256" key="1">
    <source>
        <dbReference type="SAM" id="MobiDB-lite"/>
    </source>
</evidence>
<name>A0A919R7U1_9ACTN</name>
<evidence type="ECO:0000313" key="4">
    <source>
        <dbReference type="Proteomes" id="UP000655287"/>
    </source>
</evidence>
<sequence>MTGSRAAMAALACSMLATGCGAERETPATGPERPVSTSVSPVPSGGVPTADAPASPTRPRGGTTAPVAVPWEKAEPLDGGRRLRILWWSGVEPCHVLDRVALRETGTRVTVTLYEGHTRENVACIEMAVRKSTEVTLKQPVDGRKVVDGARP</sequence>
<dbReference type="AlphaFoldDB" id="A0A919R7U1"/>
<dbReference type="Proteomes" id="UP000655287">
    <property type="component" value="Unassembled WGS sequence"/>
</dbReference>
<feature type="region of interest" description="Disordered" evidence="1">
    <location>
        <begin position="23"/>
        <end position="68"/>
    </location>
</feature>